<evidence type="ECO:0000313" key="2">
    <source>
        <dbReference type="Proteomes" id="UP000603453"/>
    </source>
</evidence>
<protein>
    <submittedName>
        <fullName evidence="1">Uncharacterized protein</fullName>
    </submittedName>
</protein>
<keyword evidence="2" id="KW-1185">Reference proteome</keyword>
<feature type="non-terminal residue" evidence="1">
    <location>
        <position position="1"/>
    </location>
</feature>
<dbReference type="EMBL" id="JAEPRD010000087">
    <property type="protein sequence ID" value="KAG2200169.1"/>
    <property type="molecule type" value="Genomic_DNA"/>
</dbReference>
<name>A0A8H7V3M2_9FUNG</name>
<gene>
    <name evidence="1" type="ORF">INT47_012450</name>
</gene>
<evidence type="ECO:0000313" key="1">
    <source>
        <dbReference type="EMBL" id="KAG2200169.1"/>
    </source>
</evidence>
<comment type="caution">
    <text evidence="1">The sequence shown here is derived from an EMBL/GenBank/DDBJ whole genome shotgun (WGS) entry which is preliminary data.</text>
</comment>
<proteinExistence type="predicted"/>
<dbReference type="AlphaFoldDB" id="A0A8H7V3M2"/>
<organism evidence="1 2">
    <name type="scientific">Mucor saturninus</name>
    <dbReference type="NCBI Taxonomy" id="64648"/>
    <lineage>
        <taxon>Eukaryota</taxon>
        <taxon>Fungi</taxon>
        <taxon>Fungi incertae sedis</taxon>
        <taxon>Mucoromycota</taxon>
        <taxon>Mucoromycotina</taxon>
        <taxon>Mucoromycetes</taxon>
        <taxon>Mucorales</taxon>
        <taxon>Mucorineae</taxon>
        <taxon>Mucoraceae</taxon>
        <taxon>Mucor</taxon>
    </lineage>
</organism>
<sequence>SQLRKQYRPLTYDTTEYGDIRSNLKPIFQAYRGNKAFDNNWIKISGWDFVDYLSGTLISNLTMNDTISEAAFKIDLRIINDEMKQRYNTEHDVAVLETAAEDASNAKFNLDRYKVSLENKVIIENYLLDSTLLTSVNSLQVSGLGIHFLNTTFEELGFYVTKELYLSKIVFF</sequence>
<dbReference type="Proteomes" id="UP000603453">
    <property type="component" value="Unassembled WGS sequence"/>
</dbReference>
<dbReference type="OrthoDB" id="2234393at2759"/>
<accession>A0A8H7V3M2</accession>
<reference evidence="1" key="1">
    <citation type="submission" date="2020-12" db="EMBL/GenBank/DDBJ databases">
        <title>Metabolic potential, ecology and presence of endohyphal bacteria is reflected in genomic diversity of Mucoromycotina.</title>
        <authorList>
            <person name="Muszewska A."/>
            <person name="Okrasinska A."/>
            <person name="Steczkiewicz K."/>
            <person name="Drgas O."/>
            <person name="Orlowska M."/>
            <person name="Perlinska-Lenart U."/>
            <person name="Aleksandrzak-Piekarczyk T."/>
            <person name="Szatraj K."/>
            <person name="Zielenkiewicz U."/>
            <person name="Pilsyk S."/>
            <person name="Malc E."/>
            <person name="Mieczkowski P."/>
            <person name="Kruszewska J.S."/>
            <person name="Biernat P."/>
            <person name="Pawlowska J."/>
        </authorList>
    </citation>
    <scope>NUCLEOTIDE SEQUENCE</scope>
    <source>
        <strain evidence="1">WA0000017839</strain>
    </source>
</reference>